<dbReference type="KEGG" id="trc:DYE49_03265"/>
<dbReference type="AlphaFoldDB" id="A0A7M1XIU7"/>
<evidence type="ECO:0008006" key="4">
    <source>
        <dbReference type="Google" id="ProtNLM"/>
    </source>
</evidence>
<organism evidence="2 3">
    <name type="scientific">Treponema rectale</name>
    <dbReference type="NCBI Taxonomy" id="744512"/>
    <lineage>
        <taxon>Bacteria</taxon>
        <taxon>Pseudomonadati</taxon>
        <taxon>Spirochaetota</taxon>
        <taxon>Spirochaetia</taxon>
        <taxon>Spirochaetales</taxon>
        <taxon>Treponemataceae</taxon>
        <taxon>Treponema</taxon>
    </lineage>
</organism>
<evidence type="ECO:0000256" key="1">
    <source>
        <dbReference type="SAM" id="SignalP"/>
    </source>
</evidence>
<feature type="signal peptide" evidence="1">
    <location>
        <begin position="1"/>
        <end position="18"/>
    </location>
</feature>
<dbReference type="Proteomes" id="UP000593591">
    <property type="component" value="Chromosome"/>
</dbReference>
<protein>
    <recommendedName>
        <fullName evidence="4">Lipoprotein</fullName>
    </recommendedName>
</protein>
<feature type="chain" id="PRO_5032457295" description="Lipoprotein" evidence="1">
    <location>
        <begin position="19"/>
        <end position="414"/>
    </location>
</feature>
<proteinExistence type="predicted"/>
<evidence type="ECO:0000313" key="3">
    <source>
        <dbReference type="Proteomes" id="UP000593591"/>
    </source>
</evidence>
<dbReference type="PROSITE" id="PS51257">
    <property type="entry name" value="PROKAR_LIPOPROTEIN"/>
    <property type="match status" value="1"/>
</dbReference>
<gene>
    <name evidence="2" type="ORF">DYE49_03265</name>
</gene>
<name>A0A7M1XIU7_9SPIR</name>
<keyword evidence="1" id="KW-0732">Signal</keyword>
<sequence length="414" mass="46020">MNKILRLSLISLSSFALVGCGPTATESSAPGESVAAPTLTNSFLSSAHLSYSNMRPTYNYYLTTFAFENLETYSDNTYCLTLSSSTFSAVILPEEGNDATGNERENSLVKYYGAFSESVDDLDEDTIYYHLSEPSRIVGSDDSLFFFDTANWTEKMKEHTADVTYEYNTETGARTETGKKEYATGQEYLAAKKFAPVKLTTAKKTSTLEFVDLFNKDRSADSSAPASVTTNIDKNIVNGFLSPANLSYSNMRPTYNYYLTTFAFENLELLDDSHYCFTTSSSTFSAVILPEEGNDATGNERGNSLVKYYGTYSQSIDDLDEDTVYYQLSEPNRIVGSDDTLFFYDTENWTADMKKNTADVTYEYNAETGAQTATGRKEYETGAQFLAAKKFASVRVTSAQKTHSIEFANLNFAK</sequence>
<accession>A0A7M1XIU7</accession>
<reference evidence="2 3" key="1">
    <citation type="submission" date="2018-08" db="EMBL/GenBank/DDBJ databases">
        <title>The first complete genome of Treponema rectale (CHPAT), a commensal spirochete of the bovine rectum.</title>
        <authorList>
            <person name="Staton G.J."/>
            <person name="Clegg S.R."/>
            <person name="Carter S.D."/>
            <person name="Radford A.D."/>
            <person name="Darby A."/>
            <person name="Hall N."/>
            <person name="Birtles R.J."/>
            <person name="Evans N.J."/>
        </authorList>
    </citation>
    <scope>NUCLEOTIDE SEQUENCE [LARGE SCALE GENOMIC DNA]</scope>
    <source>
        <strain evidence="2 3">CHPA</strain>
    </source>
</reference>
<evidence type="ECO:0000313" key="2">
    <source>
        <dbReference type="EMBL" id="QOS39529.1"/>
    </source>
</evidence>
<dbReference type="EMBL" id="CP031517">
    <property type="protein sequence ID" value="QOS39529.1"/>
    <property type="molecule type" value="Genomic_DNA"/>
</dbReference>